<gene>
    <name evidence="2" type="ORF">QL281_22195</name>
</gene>
<name>A0AAQ3ERH6_BACIU</name>
<proteinExistence type="predicted"/>
<dbReference type="EMBL" id="CP125292">
    <property type="protein sequence ID" value="WHM21444.1"/>
    <property type="molecule type" value="Genomic_DNA"/>
</dbReference>
<evidence type="ECO:0000313" key="2">
    <source>
        <dbReference type="EMBL" id="WHM21444.1"/>
    </source>
</evidence>
<evidence type="ECO:0000256" key="1">
    <source>
        <dbReference type="SAM" id="Coils"/>
    </source>
</evidence>
<evidence type="ECO:0000313" key="3">
    <source>
        <dbReference type="Proteomes" id="UP001229422"/>
    </source>
</evidence>
<reference evidence="2" key="1">
    <citation type="submission" date="2023-05" db="EMBL/GenBank/DDBJ databases">
        <title>Complete genome sequence of Bacillus subtilis SRCM117797 isolated from Soybean paste.</title>
        <authorList>
            <person name="Abraha H.B."/>
            <person name="Kim K.-P."/>
            <person name="Ryu M.-S."/>
            <person name="Jeong D.-Y."/>
        </authorList>
    </citation>
    <scope>NUCLEOTIDE SEQUENCE</scope>
    <source>
        <strain evidence="2">SRCM117797</strain>
    </source>
</reference>
<organism evidence="2 3">
    <name type="scientific">Bacillus subtilis</name>
    <dbReference type="NCBI Taxonomy" id="1423"/>
    <lineage>
        <taxon>Bacteria</taxon>
        <taxon>Bacillati</taxon>
        <taxon>Bacillota</taxon>
        <taxon>Bacilli</taxon>
        <taxon>Bacillales</taxon>
        <taxon>Bacillaceae</taxon>
        <taxon>Bacillus</taxon>
    </lineage>
</organism>
<dbReference type="Proteomes" id="UP001229422">
    <property type="component" value="Chromosome"/>
</dbReference>
<feature type="coiled-coil region" evidence="1">
    <location>
        <begin position="124"/>
        <end position="151"/>
    </location>
</feature>
<dbReference type="AlphaFoldDB" id="A0AAQ3ERH6"/>
<sequence>MKIQEALLDNKLTTGKKCYLNQEKYTYRGVSEDGRHVLEKQKQDGIEIIYTDKRPVVPVLPLELYFKNKRTGSFAELVSYTHMLGEMYYKLKLYDNVFNGYDNETLGELEQDWELLSENPFKDEEILIDELEEVNEKIEQFEKEIREIKKKKIEPLVKQKSELQKQCKHEWYKNDEEQVGSNSYEQECVCEICGLEKMNRYSKLF</sequence>
<keyword evidence="1" id="KW-0175">Coiled coil</keyword>
<accession>A0AAQ3ERH6</accession>
<protein>
    <submittedName>
        <fullName evidence="2">Uncharacterized protein</fullName>
    </submittedName>
</protein>
<dbReference type="RefSeq" id="WP_041335826.1">
    <property type="nucleotide sequence ID" value="NZ_CP061870.1"/>
</dbReference>